<dbReference type="Gene3D" id="1.10.439.10">
    <property type="entry name" value="Penicillin Amidohydrolase, domain 1"/>
    <property type="match status" value="1"/>
</dbReference>
<dbReference type="RefSeq" id="WP_196418274.1">
    <property type="nucleotide sequence ID" value="NZ_JADQTO010000021.1"/>
</dbReference>
<comment type="similarity">
    <text evidence="1">Belongs to the peptidase S45 family.</text>
</comment>
<dbReference type="PANTHER" id="PTHR34218:SF3">
    <property type="entry name" value="ACYL-HOMOSERINE LACTONE ACYLASE PVDQ"/>
    <property type="match status" value="1"/>
</dbReference>
<dbReference type="InterPro" id="IPR023343">
    <property type="entry name" value="Penicillin_amidase_dom1"/>
</dbReference>
<dbReference type="Gene3D" id="3.60.20.10">
    <property type="entry name" value="Glutamine Phosphoribosylpyrophosphate, subunit 1, domain 1"/>
    <property type="match status" value="1"/>
</dbReference>
<keyword evidence="6" id="KW-1185">Reference proteome</keyword>
<evidence type="ECO:0000313" key="5">
    <source>
        <dbReference type="EMBL" id="MBG0566493.1"/>
    </source>
</evidence>
<dbReference type="GO" id="GO:0017000">
    <property type="term" value="P:antibiotic biosynthetic process"/>
    <property type="evidence" value="ECO:0007669"/>
    <property type="project" value="InterPro"/>
</dbReference>
<dbReference type="Gene3D" id="1.10.1400.10">
    <property type="match status" value="1"/>
</dbReference>
<evidence type="ECO:0000256" key="3">
    <source>
        <dbReference type="ARBA" id="ARBA00022801"/>
    </source>
</evidence>
<dbReference type="InterPro" id="IPR043146">
    <property type="entry name" value="Penicillin_amidase_N_B-knob"/>
</dbReference>
<dbReference type="GO" id="GO:0016811">
    <property type="term" value="F:hydrolase activity, acting on carbon-nitrogen (but not peptide) bonds, in linear amides"/>
    <property type="evidence" value="ECO:0007669"/>
    <property type="project" value="InterPro"/>
</dbReference>
<evidence type="ECO:0000256" key="2">
    <source>
        <dbReference type="ARBA" id="ARBA00022729"/>
    </source>
</evidence>
<dbReference type="InterPro" id="IPR029055">
    <property type="entry name" value="Ntn_hydrolases_N"/>
</dbReference>
<reference evidence="5" key="1">
    <citation type="submission" date="2020-11" db="EMBL/GenBank/DDBJ databases">
        <title>Isolation and identification of active actinomycetes.</title>
        <authorList>
            <person name="Sun X."/>
        </authorList>
    </citation>
    <scope>NUCLEOTIDE SEQUENCE</scope>
    <source>
        <strain evidence="5">NEAU-A11</strain>
    </source>
</reference>
<keyword evidence="3" id="KW-0378">Hydrolase</keyword>
<evidence type="ECO:0000313" key="6">
    <source>
        <dbReference type="Proteomes" id="UP000598146"/>
    </source>
</evidence>
<dbReference type="CDD" id="cd01936">
    <property type="entry name" value="Ntn_CA"/>
    <property type="match status" value="1"/>
</dbReference>
<sequence>MSPLSVRLGSAATVLGLIVAGLGVGPSPASGHERDRGYSALIRRASYGVPHITARDFASLGFGIGYVQAEDNICVIAEKVVTANAERSRWFGAAGPGDANVRSDLFFRKAIDDGTVERLLDGRRDGVRSPSDDVRDQIRGFVAGYNHHLRRTGVPNLSDPACRGKPWVRPLTEMDIWRTSWASMVRAGSRALLDGIVAAAPPAGAGPAGAGDAAGAAAVVAARDGAGAGIGSNAYGLGARATTGGGMVLANPHFPWQGAERFYRMHLKVPGRYDVEGAALIGDPIVEIGHNRTLAWSHTVSTARRFVWHRLSLVPGDPTSYYVDGRPEKMRARTVTVQAGGTVAVSRTLYDTRFGPVVVVPGTFDWTPTTAYAITDVNAGNNRAFDGWLRMGQAKDVRQLKAVLDRYQFLPWVNVIAADSRGEAMYGDHSVVPRVTHALAAACIPASFQPLYAASGQAVLDGSRSDCALGADPDAAVPGILGPANLPVRFRDDYVTNSNDSHWLASPAAPLEGFPRILGNERTERSLRTRLGLDQIQQRLAGTDDLPGRGFTTGRLWHTVFGNRVYGAELVRDDLVALCRAQPTATASNGATVELAAACTALARWDLRVDLDSRGAHVFTEFALAGGIRFADTFDVADPVHTPRRLDTADPRVRTALADAVQRLAGIRLDAKLGDIHTDSRGERRIPIHGGRGEAGVFNVITNPLVPGVGYPKVVHGTSYVMAVELGPHGPAGRQILTYSQSTDPNSPWYADQTRLYSRKGWDTIKYTEAQIAADPNLRTYRVSQQRG</sequence>
<dbReference type="SUPFAM" id="SSF56235">
    <property type="entry name" value="N-terminal nucleophile aminohydrolases (Ntn hydrolases)"/>
    <property type="match status" value="1"/>
</dbReference>
<evidence type="ECO:0000256" key="1">
    <source>
        <dbReference type="ARBA" id="ARBA00006586"/>
    </source>
</evidence>
<comment type="caution">
    <text evidence="5">The sequence shown here is derived from an EMBL/GenBank/DDBJ whole genome shotgun (WGS) entry which is preliminary data.</text>
</comment>
<proteinExistence type="inferred from homology"/>
<dbReference type="InterPro" id="IPR043147">
    <property type="entry name" value="Penicillin_amidase_A-knob"/>
</dbReference>
<name>A0A931CHY4_9ACTN</name>
<evidence type="ECO:0000256" key="4">
    <source>
        <dbReference type="ARBA" id="ARBA00023145"/>
    </source>
</evidence>
<dbReference type="AlphaFoldDB" id="A0A931CHY4"/>
<dbReference type="EMBL" id="JADQTO010000021">
    <property type="protein sequence ID" value="MBG0566493.1"/>
    <property type="molecule type" value="Genomic_DNA"/>
</dbReference>
<keyword evidence="2" id="KW-0732">Signal</keyword>
<dbReference type="Proteomes" id="UP000598146">
    <property type="component" value="Unassembled WGS sequence"/>
</dbReference>
<dbReference type="Gene3D" id="2.30.120.10">
    <property type="match status" value="1"/>
</dbReference>
<gene>
    <name evidence="5" type="ORF">I4J89_34120</name>
</gene>
<organism evidence="5 6">
    <name type="scientific">Actinoplanes aureus</name>
    <dbReference type="NCBI Taxonomy" id="2792083"/>
    <lineage>
        <taxon>Bacteria</taxon>
        <taxon>Bacillati</taxon>
        <taxon>Actinomycetota</taxon>
        <taxon>Actinomycetes</taxon>
        <taxon>Micromonosporales</taxon>
        <taxon>Micromonosporaceae</taxon>
        <taxon>Actinoplanes</taxon>
    </lineage>
</organism>
<accession>A0A931CHY4</accession>
<dbReference type="PANTHER" id="PTHR34218">
    <property type="entry name" value="PEPTIDASE S45 PENICILLIN AMIDASE"/>
    <property type="match status" value="1"/>
</dbReference>
<keyword evidence="4" id="KW-0865">Zymogen</keyword>
<dbReference type="Pfam" id="PF01804">
    <property type="entry name" value="Penicil_amidase"/>
    <property type="match status" value="1"/>
</dbReference>
<protein>
    <submittedName>
        <fullName evidence="5">Acylase</fullName>
    </submittedName>
</protein>
<dbReference type="InterPro" id="IPR002692">
    <property type="entry name" value="S45"/>
</dbReference>